<evidence type="ECO:0000313" key="1">
    <source>
        <dbReference type="EMBL" id="CAK9273889.1"/>
    </source>
</evidence>
<reference evidence="1" key="1">
    <citation type="submission" date="2024-02" db="EMBL/GenBank/DDBJ databases">
        <authorList>
            <consortium name="ELIXIR-Norway"/>
            <consortium name="Elixir Norway"/>
        </authorList>
    </citation>
    <scope>NUCLEOTIDE SEQUENCE</scope>
</reference>
<proteinExistence type="predicted"/>
<accession>A0ABP0X469</accession>
<keyword evidence="2" id="KW-1185">Reference proteome</keyword>
<evidence type="ECO:0008006" key="3">
    <source>
        <dbReference type="Google" id="ProtNLM"/>
    </source>
</evidence>
<protein>
    <recommendedName>
        <fullName evidence="3">Ribosomal protein L22</fullName>
    </recommendedName>
</protein>
<sequence>MARQYQEYEYVSETQVERITSENRILITKFEYRKSKSVSKKVIEGSRLTEALSRIACSAVLGGKAGLEIEKGSSGTYRCEASVVYHNALV</sequence>
<evidence type="ECO:0000313" key="2">
    <source>
        <dbReference type="Proteomes" id="UP001497444"/>
    </source>
</evidence>
<name>A0ABP0X469_9BRYO</name>
<organism evidence="1 2">
    <name type="scientific">Sphagnum jensenii</name>
    <dbReference type="NCBI Taxonomy" id="128206"/>
    <lineage>
        <taxon>Eukaryota</taxon>
        <taxon>Viridiplantae</taxon>
        <taxon>Streptophyta</taxon>
        <taxon>Embryophyta</taxon>
        <taxon>Bryophyta</taxon>
        <taxon>Sphagnophytina</taxon>
        <taxon>Sphagnopsida</taxon>
        <taxon>Sphagnales</taxon>
        <taxon>Sphagnaceae</taxon>
        <taxon>Sphagnum</taxon>
    </lineage>
</organism>
<dbReference type="Proteomes" id="UP001497444">
    <property type="component" value="Chromosome 5"/>
</dbReference>
<gene>
    <name evidence="1" type="ORF">CSSPJE1EN1_LOCUS19367</name>
</gene>
<dbReference type="EMBL" id="OZ020100">
    <property type="protein sequence ID" value="CAK9273889.1"/>
    <property type="molecule type" value="Genomic_DNA"/>
</dbReference>